<dbReference type="AlphaFoldDB" id="A0A2P2Q079"/>
<proteinExistence type="predicted"/>
<name>A0A2P2Q079_RHIMU</name>
<evidence type="ECO:0000313" key="1">
    <source>
        <dbReference type="EMBL" id="MBX60406.1"/>
    </source>
</evidence>
<sequence>MLFHILLFLNYHGNHMSFKAPLSEKPIKCLLLNEISDLGS</sequence>
<dbReference type="EMBL" id="GGEC01079922">
    <property type="protein sequence ID" value="MBX60406.1"/>
    <property type="molecule type" value="Transcribed_RNA"/>
</dbReference>
<organism evidence="1">
    <name type="scientific">Rhizophora mucronata</name>
    <name type="common">Asiatic mangrove</name>
    <dbReference type="NCBI Taxonomy" id="61149"/>
    <lineage>
        <taxon>Eukaryota</taxon>
        <taxon>Viridiplantae</taxon>
        <taxon>Streptophyta</taxon>
        <taxon>Embryophyta</taxon>
        <taxon>Tracheophyta</taxon>
        <taxon>Spermatophyta</taxon>
        <taxon>Magnoliopsida</taxon>
        <taxon>eudicotyledons</taxon>
        <taxon>Gunneridae</taxon>
        <taxon>Pentapetalae</taxon>
        <taxon>rosids</taxon>
        <taxon>fabids</taxon>
        <taxon>Malpighiales</taxon>
        <taxon>Rhizophoraceae</taxon>
        <taxon>Rhizophora</taxon>
    </lineage>
</organism>
<accession>A0A2P2Q079</accession>
<reference evidence="1" key="1">
    <citation type="submission" date="2018-02" db="EMBL/GenBank/DDBJ databases">
        <title>Rhizophora mucronata_Transcriptome.</title>
        <authorList>
            <person name="Meera S.P."/>
            <person name="Sreeshan A."/>
            <person name="Augustine A."/>
        </authorList>
    </citation>
    <scope>NUCLEOTIDE SEQUENCE</scope>
    <source>
        <tissue evidence="1">Leaf</tissue>
    </source>
</reference>
<protein>
    <submittedName>
        <fullName evidence="1">Uncharacterized protein</fullName>
    </submittedName>
</protein>